<feature type="transmembrane region" description="Helical" evidence="10">
    <location>
        <begin position="605"/>
        <end position="627"/>
    </location>
</feature>
<dbReference type="Pfam" id="PF14703">
    <property type="entry name" value="PHM7_cyt"/>
    <property type="match status" value="1"/>
</dbReference>
<feature type="domain" description="CSC1/OSCA1-like cytosolic" evidence="13">
    <location>
        <begin position="189"/>
        <end position="347"/>
    </location>
</feature>
<evidence type="ECO:0000256" key="7">
    <source>
        <dbReference type="ARBA" id="ARBA00023303"/>
    </source>
</evidence>
<evidence type="ECO:0000256" key="10">
    <source>
        <dbReference type="SAM" id="Phobius"/>
    </source>
</evidence>
<dbReference type="PANTHER" id="PTHR13018:SF109">
    <property type="entry name" value="CSC1-LIKE PROTEIN HYP1"/>
    <property type="match status" value="1"/>
</dbReference>
<comment type="similarity">
    <text evidence="2">Belongs to the CSC1 (TC 1.A.17) family.</text>
</comment>
<dbReference type="Pfam" id="PF02714">
    <property type="entry name" value="RSN1_7TM"/>
    <property type="match status" value="1"/>
</dbReference>
<keyword evidence="6 10" id="KW-0472">Membrane</keyword>
<evidence type="ECO:0000256" key="6">
    <source>
        <dbReference type="ARBA" id="ARBA00023136"/>
    </source>
</evidence>
<feature type="compositionally biased region" description="Polar residues" evidence="9">
    <location>
        <begin position="708"/>
        <end position="719"/>
    </location>
</feature>
<dbReference type="OrthoDB" id="1689567at2759"/>
<evidence type="ECO:0000259" key="13">
    <source>
        <dbReference type="Pfam" id="PF14703"/>
    </source>
</evidence>
<keyword evidence="7" id="KW-0407">Ion channel</keyword>
<dbReference type="InterPro" id="IPR027815">
    <property type="entry name" value="CSC1/OSCA1-like_cyt"/>
</dbReference>
<organism evidence="14 15">
    <name type="scientific">Spirodela intermedia</name>
    <name type="common">Intermediate duckweed</name>
    <dbReference type="NCBI Taxonomy" id="51605"/>
    <lineage>
        <taxon>Eukaryota</taxon>
        <taxon>Viridiplantae</taxon>
        <taxon>Streptophyta</taxon>
        <taxon>Embryophyta</taxon>
        <taxon>Tracheophyta</taxon>
        <taxon>Spermatophyta</taxon>
        <taxon>Magnoliopsida</taxon>
        <taxon>Liliopsida</taxon>
        <taxon>Araceae</taxon>
        <taxon>Lemnoideae</taxon>
        <taxon>Spirodela</taxon>
    </lineage>
</organism>
<dbReference type="Pfam" id="PF13967">
    <property type="entry name" value="RSN1_TM"/>
    <property type="match status" value="1"/>
</dbReference>
<dbReference type="AlphaFoldDB" id="A0A7I8K770"/>
<dbReference type="PANTHER" id="PTHR13018">
    <property type="entry name" value="PROBABLE MEMBRANE PROTEIN DUF221-RELATED"/>
    <property type="match status" value="1"/>
</dbReference>
<feature type="transmembrane region" description="Helical" evidence="10">
    <location>
        <begin position="551"/>
        <end position="584"/>
    </location>
</feature>
<evidence type="ECO:0000313" key="14">
    <source>
        <dbReference type="EMBL" id="CAA7393498.1"/>
    </source>
</evidence>
<keyword evidence="8" id="KW-0175">Coiled coil</keyword>
<proteinExistence type="inferred from homology"/>
<dbReference type="GO" id="GO:0005886">
    <property type="term" value="C:plasma membrane"/>
    <property type="evidence" value="ECO:0007669"/>
    <property type="project" value="TreeGrafter"/>
</dbReference>
<feature type="transmembrane region" description="Helical" evidence="10">
    <location>
        <begin position="361"/>
        <end position="380"/>
    </location>
</feature>
<feature type="transmembrane region" description="Helical" evidence="10">
    <location>
        <begin position="484"/>
        <end position="504"/>
    </location>
</feature>
<keyword evidence="4 10" id="KW-0812">Transmembrane</keyword>
<evidence type="ECO:0000256" key="4">
    <source>
        <dbReference type="ARBA" id="ARBA00022692"/>
    </source>
</evidence>
<keyword evidence="7" id="KW-0406">Ion transport</keyword>
<dbReference type="InterPro" id="IPR003864">
    <property type="entry name" value="CSC1/OSCA1-like_7TM"/>
</dbReference>
<evidence type="ECO:0000256" key="5">
    <source>
        <dbReference type="ARBA" id="ARBA00022989"/>
    </source>
</evidence>
<feature type="coiled-coil region" evidence="8">
    <location>
        <begin position="240"/>
        <end position="304"/>
    </location>
</feature>
<name>A0A7I8K770_SPIIN</name>
<evidence type="ECO:0000313" key="15">
    <source>
        <dbReference type="Proteomes" id="UP000663760"/>
    </source>
</evidence>
<keyword evidence="3" id="KW-0813">Transport</keyword>
<feature type="domain" description="CSC1/OSCA1-like 7TM region" evidence="11">
    <location>
        <begin position="360"/>
        <end position="625"/>
    </location>
</feature>
<dbReference type="Proteomes" id="UP000663760">
    <property type="component" value="Chromosome 3"/>
</dbReference>
<evidence type="ECO:0000259" key="11">
    <source>
        <dbReference type="Pfam" id="PF02714"/>
    </source>
</evidence>
<feature type="transmembrane region" description="Helical" evidence="10">
    <location>
        <begin position="90"/>
        <end position="112"/>
    </location>
</feature>
<dbReference type="InterPro" id="IPR045122">
    <property type="entry name" value="Csc1-like"/>
</dbReference>
<keyword evidence="15" id="KW-1185">Reference proteome</keyword>
<accession>A0A7I8K770</accession>
<evidence type="ECO:0000256" key="8">
    <source>
        <dbReference type="SAM" id="Coils"/>
    </source>
</evidence>
<comment type="subcellular location">
    <subcellularLocation>
        <location evidence="1">Membrane</location>
        <topology evidence="1">Multi-pass membrane protein</topology>
    </subcellularLocation>
</comment>
<dbReference type="GO" id="GO:0005227">
    <property type="term" value="F:calcium-activated cation channel activity"/>
    <property type="evidence" value="ECO:0007669"/>
    <property type="project" value="InterPro"/>
</dbReference>
<dbReference type="EMBL" id="LR746266">
    <property type="protein sequence ID" value="CAA7393498.1"/>
    <property type="molecule type" value="Genomic_DNA"/>
</dbReference>
<evidence type="ECO:0000259" key="12">
    <source>
        <dbReference type="Pfam" id="PF13967"/>
    </source>
</evidence>
<reference evidence="14" key="1">
    <citation type="submission" date="2020-02" db="EMBL/GenBank/DDBJ databases">
        <authorList>
            <person name="Scholz U."/>
            <person name="Mascher M."/>
            <person name="Fiebig A."/>
        </authorList>
    </citation>
    <scope>NUCLEOTIDE SEQUENCE</scope>
</reference>
<feature type="domain" description="CSC1/OSCA1-like N-terminal transmembrane" evidence="12">
    <location>
        <begin position="5"/>
        <end position="168"/>
    </location>
</feature>
<feature type="transmembrane region" description="Helical" evidence="10">
    <location>
        <begin position="146"/>
        <end position="166"/>
    </location>
</feature>
<evidence type="ECO:0000256" key="1">
    <source>
        <dbReference type="ARBA" id="ARBA00004141"/>
    </source>
</evidence>
<keyword evidence="5 10" id="KW-1133">Transmembrane helix</keyword>
<sequence length="719" mass="81232">MILSALFTAVGINLGLCILFLVLYSILRNLPGNARVYAPRLVAEGEAQQRASFDIERLVPSAGWVRRAWKLSEDELLSVSGLDAVIFMRIFVFNLKVFSIAGAIGIFILLPINYEGDQLHSIDFGNLPNESLDKFTISNVKNGSNWLWAHFSAAYVMTAVVCYLLYSEYEYVSSKRLAYFDASKPQPHHFTVLVRGIPRCTAGNFSGSVESFFSEIHSSTYLTHIMVRQTSKLRRLVVDAENMYRRLTRLKSQQDAQQRNMCLPGFLGLFRQDVNSVDKYEKKLEDLEENLRIEQSDVSLIGQEVPAAFVCFRSRYSAAMAIHIQQSVNPIQWVTEQAPEPRDVYWPFFSTSFLRRWISKLVVFIASVVLTIIFLIPVAFVQGLANLDKLEILFPFLTSILTITFVSQVITGYLPSLILHLFLTLVPPVMKVFSTMQGYISHSEIEKSACSKMILFTIWNAFFAIVLSGSVASQAEIFLDPKHIPERLAVAVPAQATFFITYVMTSGWTNLSSEVTRMKPLVGDFIERHFSKCCGGEFTVPSLPYHRQIPAILFFGLLGIAYFLLAPLILPFLMVYFFLGFIVYRNQILNVYVPKYETAGKFWPMVHNSSIFALVLMQLIAIGIFGLKKLPTASTLTVPLPVLTLLFNEYCRKRFLPNFYVYSAESLIKKDREEQNDPAMPGFLSNLASAYRDPAMEPVRRTEEAEQGLSTPFLSSGGA</sequence>
<evidence type="ECO:0000256" key="9">
    <source>
        <dbReference type="SAM" id="MobiDB-lite"/>
    </source>
</evidence>
<protein>
    <submittedName>
        <fullName evidence="14">Uncharacterized protein</fullName>
    </submittedName>
</protein>
<gene>
    <name evidence="14" type="ORF">SI8410_03004240</name>
</gene>
<feature type="region of interest" description="Disordered" evidence="9">
    <location>
        <begin position="696"/>
        <end position="719"/>
    </location>
</feature>
<dbReference type="InterPro" id="IPR032880">
    <property type="entry name" value="CSC1/OSCA1-like_N"/>
</dbReference>
<feature type="transmembrane region" description="Helical" evidence="10">
    <location>
        <begin position="453"/>
        <end position="472"/>
    </location>
</feature>
<evidence type="ECO:0000256" key="2">
    <source>
        <dbReference type="ARBA" id="ARBA00007779"/>
    </source>
</evidence>
<feature type="transmembrane region" description="Helical" evidence="10">
    <location>
        <begin position="6"/>
        <end position="27"/>
    </location>
</feature>
<evidence type="ECO:0000256" key="3">
    <source>
        <dbReference type="ARBA" id="ARBA00022448"/>
    </source>
</evidence>